<dbReference type="Pfam" id="PF00795">
    <property type="entry name" value="CN_hydrolase"/>
    <property type="match status" value="1"/>
</dbReference>
<dbReference type="RefSeq" id="WP_313868050.1">
    <property type="nucleotide sequence ID" value="NZ_CP132507.1"/>
</dbReference>
<evidence type="ECO:0000256" key="1">
    <source>
        <dbReference type="ARBA" id="ARBA00010613"/>
    </source>
</evidence>
<dbReference type="Proteomes" id="UP001302257">
    <property type="component" value="Chromosome"/>
</dbReference>
<dbReference type="InterPro" id="IPR001110">
    <property type="entry name" value="UPF0012_CS"/>
</dbReference>
<evidence type="ECO:0000313" key="4">
    <source>
        <dbReference type="EMBL" id="WNO05268.1"/>
    </source>
</evidence>
<reference evidence="4 5" key="1">
    <citation type="submission" date="2023-08" db="EMBL/GenBank/DDBJ databases">
        <title>Rhodoferax potami sp. nov. and Rhodoferax mekongensis sp. nov., isolated from the Mekong River in Thailand.</title>
        <authorList>
            <person name="Kitikhun S."/>
            <person name="Charoenyingcharoen P."/>
            <person name="Siriarchawattana P."/>
            <person name="Likhitrattanapisal S."/>
            <person name="Nilsakha T."/>
            <person name="Chanpet A."/>
            <person name="Rattanawaree P."/>
            <person name="Ingsriswang S."/>
        </authorList>
    </citation>
    <scope>NUCLEOTIDE SEQUENCE [LARGE SCALE GENOMIC DNA]</scope>
    <source>
        <strain evidence="4 5">TBRC 17307</strain>
    </source>
</reference>
<gene>
    <name evidence="4" type="ORF">RAN89_02265</name>
</gene>
<proteinExistence type="inferred from homology"/>
<name>A0ABZ0B1E8_9BURK</name>
<keyword evidence="5" id="KW-1185">Reference proteome</keyword>
<dbReference type="GO" id="GO:0016787">
    <property type="term" value="F:hydrolase activity"/>
    <property type="evidence" value="ECO:0007669"/>
    <property type="project" value="UniProtKB-KW"/>
</dbReference>
<evidence type="ECO:0000259" key="3">
    <source>
        <dbReference type="PROSITE" id="PS50263"/>
    </source>
</evidence>
<dbReference type="SUPFAM" id="SSF56317">
    <property type="entry name" value="Carbon-nitrogen hydrolase"/>
    <property type="match status" value="1"/>
</dbReference>
<organism evidence="4 5">
    <name type="scientific">Rhodoferax mekongensis</name>
    <dbReference type="NCBI Taxonomy" id="3068341"/>
    <lineage>
        <taxon>Bacteria</taxon>
        <taxon>Pseudomonadati</taxon>
        <taxon>Pseudomonadota</taxon>
        <taxon>Betaproteobacteria</taxon>
        <taxon>Burkholderiales</taxon>
        <taxon>Comamonadaceae</taxon>
        <taxon>Rhodoferax</taxon>
    </lineage>
</organism>
<accession>A0ABZ0B1E8</accession>
<protein>
    <submittedName>
        <fullName evidence="4">Carbon-nitrogen hydrolase family protein</fullName>
    </submittedName>
</protein>
<keyword evidence="2 4" id="KW-0378">Hydrolase</keyword>
<dbReference type="EMBL" id="CP132507">
    <property type="protein sequence ID" value="WNO05268.1"/>
    <property type="molecule type" value="Genomic_DNA"/>
</dbReference>
<dbReference type="CDD" id="cd07576">
    <property type="entry name" value="R-amidase_like"/>
    <property type="match status" value="1"/>
</dbReference>
<comment type="similarity">
    <text evidence="1">Belongs to the carbon-nitrogen hydrolase superfamily. NIT1/NIT2 family.</text>
</comment>
<dbReference type="Gene3D" id="3.60.110.10">
    <property type="entry name" value="Carbon-nitrogen hydrolase"/>
    <property type="match status" value="1"/>
</dbReference>
<feature type="domain" description="CN hydrolase" evidence="3">
    <location>
        <begin position="5"/>
        <end position="243"/>
    </location>
</feature>
<dbReference type="PROSITE" id="PS50263">
    <property type="entry name" value="CN_HYDROLASE"/>
    <property type="match status" value="1"/>
</dbReference>
<dbReference type="PANTHER" id="PTHR43674:SF2">
    <property type="entry name" value="BETA-UREIDOPROPIONASE"/>
    <property type="match status" value="1"/>
</dbReference>
<dbReference type="InterPro" id="IPR003010">
    <property type="entry name" value="C-N_Hydrolase"/>
</dbReference>
<dbReference type="PANTHER" id="PTHR43674">
    <property type="entry name" value="NITRILASE C965.09-RELATED"/>
    <property type="match status" value="1"/>
</dbReference>
<sequence>MRAPLKLALWQCAPAPLDVPGNLERLEAAAREAASAGAQLLVCPEMFITGYAIGAPAVQTLAQMADGAWADAVTGIAQRHQVAVVYGYPERGADGRVHNAAQWIDASGLRRLNYRKAYLFGELDRSQFAAEAQSARTFDFLGWKVGMLICYDVEFPEATRALALAGADLIVVPTANMADYDFVARSLVPVRAYENQLFVAYANFAGSEGGLQYGGLSVVAGPDGATLVQAGREEALVFATLDDERLTAARNAAQHVRDLTVLHNPPT</sequence>
<evidence type="ECO:0000256" key="2">
    <source>
        <dbReference type="ARBA" id="ARBA00022801"/>
    </source>
</evidence>
<dbReference type="InterPro" id="IPR036526">
    <property type="entry name" value="C-N_Hydrolase_sf"/>
</dbReference>
<dbReference type="PROSITE" id="PS01227">
    <property type="entry name" value="UPF0012"/>
    <property type="match status" value="1"/>
</dbReference>
<dbReference type="InterPro" id="IPR044083">
    <property type="entry name" value="RamA-like"/>
</dbReference>
<dbReference type="InterPro" id="IPR050345">
    <property type="entry name" value="Aliph_Amidase/BUP"/>
</dbReference>
<evidence type="ECO:0000313" key="5">
    <source>
        <dbReference type="Proteomes" id="UP001302257"/>
    </source>
</evidence>